<sequence length="362" mass="39969">MDHISLQQQTRNPRTRSGSIPRVSRLEDATGWPTDPHDVSLVLDALFNLLEKGISPSTHPITNSPPDRSGEMAGRISAVMVAIDCVATIVTGAEGANIMPAVSGIFETHIFTLLRWLKFTCCESTWVFQSTAHPPPDVSGPLIAAKVLSVMWDLVSEKLRITLEASPEYIEFLLFLWTWRDTHKRSLSYTYAQLGIDTVARLLAAALESPAAQQHLMEKASNFTAHQHREIIESLIQRLMDWAHPEQLIAHLISHLSPLVIIQATSSFLEIPAFVEAYIRNQFPMKVLSIYGKLAHIRTPLEAGDYPGLPISVAICIALFPPFTAAPMNKFITGSVTGLLQAGLLDILTDYLLSYPEDGSNP</sequence>
<organism evidence="2 3">
    <name type="scientific">Coprinellus micaceus</name>
    <name type="common">Glistening ink-cap mushroom</name>
    <name type="synonym">Coprinus micaceus</name>
    <dbReference type="NCBI Taxonomy" id="71717"/>
    <lineage>
        <taxon>Eukaryota</taxon>
        <taxon>Fungi</taxon>
        <taxon>Dikarya</taxon>
        <taxon>Basidiomycota</taxon>
        <taxon>Agaricomycotina</taxon>
        <taxon>Agaricomycetes</taxon>
        <taxon>Agaricomycetidae</taxon>
        <taxon>Agaricales</taxon>
        <taxon>Agaricineae</taxon>
        <taxon>Psathyrellaceae</taxon>
        <taxon>Coprinellus</taxon>
    </lineage>
</organism>
<keyword evidence="3" id="KW-1185">Reference proteome</keyword>
<name>A0A4Y7TC68_COPMI</name>
<accession>A0A4Y7TC68</accession>
<reference evidence="2 3" key="1">
    <citation type="journal article" date="2019" name="Nat. Ecol. Evol.">
        <title>Megaphylogeny resolves global patterns of mushroom evolution.</title>
        <authorList>
            <person name="Varga T."/>
            <person name="Krizsan K."/>
            <person name="Foldi C."/>
            <person name="Dima B."/>
            <person name="Sanchez-Garcia M."/>
            <person name="Sanchez-Ramirez S."/>
            <person name="Szollosi G.J."/>
            <person name="Szarkandi J.G."/>
            <person name="Papp V."/>
            <person name="Albert L."/>
            <person name="Andreopoulos W."/>
            <person name="Angelini C."/>
            <person name="Antonin V."/>
            <person name="Barry K.W."/>
            <person name="Bougher N.L."/>
            <person name="Buchanan P."/>
            <person name="Buyck B."/>
            <person name="Bense V."/>
            <person name="Catcheside P."/>
            <person name="Chovatia M."/>
            <person name="Cooper J."/>
            <person name="Damon W."/>
            <person name="Desjardin D."/>
            <person name="Finy P."/>
            <person name="Geml J."/>
            <person name="Haridas S."/>
            <person name="Hughes K."/>
            <person name="Justo A."/>
            <person name="Karasinski D."/>
            <person name="Kautmanova I."/>
            <person name="Kiss B."/>
            <person name="Kocsube S."/>
            <person name="Kotiranta H."/>
            <person name="LaButti K.M."/>
            <person name="Lechner B.E."/>
            <person name="Liimatainen K."/>
            <person name="Lipzen A."/>
            <person name="Lukacs Z."/>
            <person name="Mihaltcheva S."/>
            <person name="Morgado L.N."/>
            <person name="Niskanen T."/>
            <person name="Noordeloos M.E."/>
            <person name="Ohm R.A."/>
            <person name="Ortiz-Santana B."/>
            <person name="Ovrebo C."/>
            <person name="Racz N."/>
            <person name="Riley R."/>
            <person name="Savchenko A."/>
            <person name="Shiryaev A."/>
            <person name="Soop K."/>
            <person name="Spirin V."/>
            <person name="Szebenyi C."/>
            <person name="Tomsovsky M."/>
            <person name="Tulloss R.E."/>
            <person name="Uehling J."/>
            <person name="Grigoriev I.V."/>
            <person name="Vagvolgyi C."/>
            <person name="Papp T."/>
            <person name="Martin F.M."/>
            <person name="Miettinen O."/>
            <person name="Hibbett D.S."/>
            <person name="Nagy L.G."/>
        </authorList>
    </citation>
    <scope>NUCLEOTIDE SEQUENCE [LARGE SCALE GENOMIC DNA]</scope>
    <source>
        <strain evidence="2 3">FP101781</strain>
    </source>
</reference>
<dbReference type="EMBL" id="QPFP01000020">
    <property type="protein sequence ID" value="TEB31159.1"/>
    <property type="molecule type" value="Genomic_DNA"/>
</dbReference>
<evidence type="ECO:0000256" key="1">
    <source>
        <dbReference type="SAM" id="MobiDB-lite"/>
    </source>
</evidence>
<feature type="compositionally biased region" description="Polar residues" evidence="1">
    <location>
        <begin position="1"/>
        <end position="18"/>
    </location>
</feature>
<evidence type="ECO:0000313" key="3">
    <source>
        <dbReference type="Proteomes" id="UP000298030"/>
    </source>
</evidence>
<protein>
    <submittedName>
        <fullName evidence="2">Uncharacterized protein</fullName>
    </submittedName>
</protein>
<comment type="caution">
    <text evidence="2">The sequence shown here is derived from an EMBL/GenBank/DDBJ whole genome shotgun (WGS) entry which is preliminary data.</text>
</comment>
<feature type="region of interest" description="Disordered" evidence="1">
    <location>
        <begin position="1"/>
        <end position="31"/>
    </location>
</feature>
<evidence type="ECO:0000313" key="2">
    <source>
        <dbReference type="EMBL" id="TEB31159.1"/>
    </source>
</evidence>
<gene>
    <name evidence="2" type="ORF">FA13DRAFT_1774516</name>
</gene>
<proteinExistence type="predicted"/>
<dbReference type="OrthoDB" id="3123742at2759"/>
<dbReference type="AlphaFoldDB" id="A0A4Y7TC68"/>
<dbReference type="Proteomes" id="UP000298030">
    <property type="component" value="Unassembled WGS sequence"/>
</dbReference>